<keyword evidence="2" id="KW-1185">Reference proteome</keyword>
<dbReference type="PROSITE" id="PS51257">
    <property type="entry name" value="PROKAR_LIPOPROTEIN"/>
    <property type="match status" value="1"/>
</dbReference>
<proteinExistence type="predicted"/>
<name>A0ABS0AYU5_9BACT</name>
<evidence type="ECO:0008006" key="3">
    <source>
        <dbReference type="Google" id="ProtNLM"/>
    </source>
</evidence>
<comment type="caution">
    <text evidence="1">The sequence shown here is derived from an EMBL/GenBank/DDBJ whole genome shotgun (WGS) entry which is preliminary data.</text>
</comment>
<dbReference type="RefSeq" id="WP_194847443.1">
    <property type="nucleotide sequence ID" value="NZ_JAAEJV010000012.1"/>
</dbReference>
<accession>A0ABS0AYU5</accession>
<sequence>MKKKTILLFCLAGALIVGCTSYRGTRELAELTVYDVEQAIIDGKTHKHEVIARFGTQYELEEDFEGREKWVYSLSTYKPKLTNLIPIYGEINKGTDNKDYKLTIFFDEKGIVIRHRFHQKEYESTRWHSYHPAPVAPSSTLELDW</sequence>
<protein>
    <recommendedName>
        <fullName evidence="3">Lipoprotein</fullName>
    </recommendedName>
</protein>
<evidence type="ECO:0000313" key="2">
    <source>
        <dbReference type="Proteomes" id="UP001194714"/>
    </source>
</evidence>
<dbReference type="EMBL" id="JAAEJV010000012">
    <property type="protein sequence ID" value="MBF5059145.1"/>
    <property type="molecule type" value="Genomic_DNA"/>
</dbReference>
<dbReference type="Proteomes" id="UP001194714">
    <property type="component" value="Unassembled WGS sequence"/>
</dbReference>
<gene>
    <name evidence="1" type="ORF">NEPTK9_000653</name>
</gene>
<organism evidence="1 2">
    <name type="scientific">Candidatus Neptunichlamydia vexilliferae</name>
    <dbReference type="NCBI Taxonomy" id="1651774"/>
    <lineage>
        <taxon>Bacteria</taxon>
        <taxon>Pseudomonadati</taxon>
        <taxon>Chlamydiota</taxon>
        <taxon>Chlamydiia</taxon>
        <taxon>Parachlamydiales</taxon>
        <taxon>Simkaniaceae</taxon>
        <taxon>Candidatus Neptunichlamydia</taxon>
    </lineage>
</organism>
<reference evidence="1 2" key="1">
    <citation type="submission" date="2020-01" db="EMBL/GenBank/DDBJ databases">
        <title>Draft genome sequence of Cand. Neptunochlamydia vexilliferae K9.</title>
        <authorList>
            <person name="Schulz F."/>
            <person name="Koestlbacher S."/>
            <person name="Wascher F."/>
            <person name="Pizzetti I."/>
            <person name="Horn M."/>
        </authorList>
    </citation>
    <scope>NUCLEOTIDE SEQUENCE [LARGE SCALE GENOMIC DNA]</scope>
    <source>
        <strain evidence="1 2">K9</strain>
    </source>
</reference>
<evidence type="ECO:0000313" key="1">
    <source>
        <dbReference type="EMBL" id="MBF5059145.1"/>
    </source>
</evidence>